<reference evidence="1 2" key="1">
    <citation type="journal article" date="2017" name="Genome Announc.">
        <title>Complete Genome Sequences of Two Acetylene-Fermenting Pelobacter acetylenicus Strains.</title>
        <authorList>
            <person name="Sutton J.M."/>
            <person name="Baesman S.M."/>
            <person name="Fierst J.L."/>
            <person name="Poret-Peterson A.T."/>
            <person name="Oremland R.S."/>
            <person name="Dunlap D.S."/>
            <person name="Akob D.M."/>
        </authorList>
    </citation>
    <scope>NUCLEOTIDE SEQUENCE [LARGE SCALE GENOMIC DNA]</scope>
    <source>
        <strain evidence="1 2">DSM 3247</strain>
    </source>
</reference>
<keyword evidence="2" id="KW-1185">Reference proteome</keyword>
<dbReference type="SUPFAM" id="SSF160246">
    <property type="entry name" value="EspE N-terminal domain-like"/>
    <property type="match status" value="1"/>
</dbReference>
<dbReference type="CDD" id="cd00009">
    <property type="entry name" value="AAA"/>
    <property type="match status" value="1"/>
</dbReference>
<dbReference type="InterPro" id="IPR027417">
    <property type="entry name" value="P-loop_NTPase"/>
</dbReference>
<dbReference type="SUPFAM" id="SSF52540">
    <property type="entry name" value="P-loop containing nucleoside triphosphate hydrolases"/>
    <property type="match status" value="1"/>
</dbReference>
<name>A0A1L3GCE3_SYNAC</name>
<protein>
    <submittedName>
        <fullName evidence="1">ATPase</fullName>
    </submittedName>
</protein>
<dbReference type="AlphaFoldDB" id="A0A1L3GCE3"/>
<dbReference type="Proteomes" id="UP000182264">
    <property type="component" value="Chromosome"/>
</dbReference>
<dbReference type="EMBL" id="CP015518">
    <property type="protein sequence ID" value="APG23612.1"/>
    <property type="molecule type" value="Genomic_DNA"/>
</dbReference>
<dbReference type="RefSeq" id="WP_072285425.1">
    <property type="nucleotide sequence ID" value="NZ_CP015518.1"/>
</dbReference>
<dbReference type="InterPro" id="IPR037257">
    <property type="entry name" value="T2SS_E_N_sf"/>
</dbReference>
<organism evidence="1 2">
    <name type="scientific">Syntrophotalea acetylenica</name>
    <name type="common">Pelobacter acetylenicus</name>
    <dbReference type="NCBI Taxonomy" id="29542"/>
    <lineage>
        <taxon>Bacteria</taxon>
        <taxon>Pseudomonadati</taxon>
        <taxon>Thermodesulfobacteriota</taxon>
        <taxon>Desulfuromonadia</taxon>
        <taxon>Desulfuromonadales</taxon>
        <taxon>Syntrophotaleaceae</taxon>
        <taxon>Syntrophotalea</taxon>
    </lineage>
</organism>
<evidence type="ECO:0000313" key="2">
    <source>
        <dbReference type="Proteomes" id="UP000182264"/>
    </source>
</evidence>
<proteinExistence type="predicted"/>
<dbReference type="Gene3D" id="3.40.50.300">
    <property type="entry name" value="P-loop containing nucleotide triphosphate hydrolases"/>
    <property type="match status" value="1"/>
</dbReference>
<evidence type="ECO:0000313" key="1">
    <source>
        <dbReference type="EMBL" id="APG23612.1"/>
    </source>
</evidence>
<sequence length="468" mass="53606">MKIPLGERLVEEGVISQQQLSAALQRQRLRGGRLGQNLCAQGSLDEKKLQNFFRKPPECPQTIEDTGLDLFFIADLALKHALFLGDFTLADLSDRVKLPGHILDLAVEELRREHFVKVKGASLYSKSTYQYCITEPGIRRASALLDVSRYVGPAPVALDDYRDMVDLQTVRSLLISQERVHQVFSHLVVSDRLLRRLGPALSSGKEIFLYGPPGNGKTSIAEAVAELLPGGIYMPYALYVRGEIINVYDPVNHHALEVENGACAYDERWLFVRRPVVIAGGELTLRTLDLDFNPITKYYESPLQVKANNGIFIIDDFGRQSVDPQLLLNRWMVPLDRRIDFLTLHTGMKFEIPFDNLVIFSTNIEPQQLVDEAFLRRIHYKFKVDYPTEEQFENIFRQVCQLNSIVFDKEVFDYLMSNYYKRLEIRYSACHPQDLVEHILADASYHGYPPVLSKETITAAWEDYFVRL</sequence>
<accession>A0A1L3GCE3</accession>
<gene>
    <name evidence="1" type="ORF">A7E75_00165</name>
</gene>